<dbReference type="Proteomes" id="UP000280405">
    <property type="component" value="Unassembled WGS sequence"/>
</dbReference>
<name>A0A3A8EPR7_9GAMM</name>
<accession>A0A3A8EPR7</accession>
<feature type="non-terminal residue" evidence="1">
    <location>
        <position position="1"/>
    </location>
</feature>
<protein>
    <submittedName>
        <fullName evidence="1">Uncharacterized protein</fullName>
    </submittedName>
</protein>
<sequence length="561" mass="60848">EAGAQVIYQTLVNGTWTDLSTSTIAANNTSSYDVDWSAQQINDQSRKFRAVITDVAGNSATVYVGGADEAAAQNYRIDNVAATGKFTGSKSTSKQGGIDLQNPALQFSETGERNFKVYEQEYRGQHNDGLTELTSGSGLQTDANGKLDLSTLLAHVDNFKNYVFETVDNAGNISISSQFFQDIPTPLTEFYGQANYVNWYYQSYSYLKEFSASAFMETDGIKFYNDSGNLAGFATRYEGGGYVGETQVYLTLGNGTVLTTTVELNKGYWEFSYNGSNPIPEGEIVGLRLVAVGQQYLTQNEIADYRYDVSVDQIIAEGENAYPPTLSGGTGSYGFLNSPVQYIKGQADTTGSEDWRDSLVSQEYTSTRDNDAIYSNGVATTLVYKVLDTITTDMNSGGAYLGETGTTIGLNGYGSQFDLGTFGNNNLNGWIDRSGDDFINATTLDFIDINGDGVYDGSSGDQSTQVTDLWNHFDATKDKLDISEWIAQIEQETGVTITDSNIAQYLTAESVTNAETNAVSTVLSIDRDGAGTAYASSQFLILEATGKLELADLLNNNIILH</sequence>
<organism evidence="1 2">
    <name type="scientific">Acinetobacter rongchengensis</name>
    <dbReference type="NCBI Taxonomy" id="2419601"/>
    <lineage>
        <taxon>Bacteria</taxon>
        <taxon>Pseudomonadati</taxon>
        <taxon>Pseudomonadota</taxon>
        <taxon>Gammaproteobacteria</taxon>
        <taxon>Moraxellales</taxon>
        <taxon>Moraxellaceae</taxon>
        <taxon>Acinetobacter</taxon>
    </lineage>
</organism>
<dbReference type="AlphaFoldDB" id="A0A3A8EPR7"/>
<keyword evidence="2" id="KW-1185">Reference proteome</keyword>
<evidence type="ECO:0000313" key="2">
    <source>
        <dbReference type="Proteomes" id="UP000280405"/>
    </source>
</evidence>
<reference evidence="1 2" key="1">
    <citation type="submission" date="2018-09" db="EMBL/GenBank/DDBJ databases">
        <title>The draft genome of Acinetobacter spp. strains.</title>
        <authorList>
            <person name="Qin J."/>
            <person name="Feng Y."/>
            <person name="Zong Z."/>
        </authorList>
    </citation>
    <scope>NUCLEOTIDE SEQUENCE [LARGE SCALE GENOMIC DNA]</scope>
    <source>
        <strain evidence="1 2">WCHAc060115</strain>
    </source>
</reference>
<proteinExistence type="predicted"/>
<dbReference type="EMBL" id="RAXT01000133">
    <property type="protein sequence ID" value="RKG30383.1"/>
    <property type="molecule type" value="Genomic_DNA"/>
</dbReference>
<gene>
    <name evidence="1" type="ORF">D7V20_19005</name>
</gene>
<evidence type="ECO:0000313" key="1">
    <source>
        <dbReference type="EMBL" id="RKG30383.1"/>
    </source>
</evidence>
<comment type="caution">
    <text evidence="1">The sequence shown here is derived from an EMBL/GenBank/DDBJ whole genome shotgun (WGS) entry which is preliminary data.</text>
</comment>